<feature type="transmembrane region" description="Helical" evidence="1">
    <location>
        <begin position="88"/>
        <end position="107"/>
    </location>
</feature>
<sequence length="135" mass="14581">MPTPLLFVVAFGVAAVASVVVGALATPKHAVVGLVLVGVACAAVARRGRNLGAALVIAPVFWLCYDGFVEHRDGVLGWGGWTETWRLAVLLAAAALPLLVRGVRRLWSARTRFRRGSLEWFEPEMPERGHPSAWN</sequence>
<dbReference type="EMBL" id="QKYN01000082">
    <property type="protein sequence ID" value="RAG83622.1"/>
    <property type="molecule type" value="Genomic_DNA"/>
</dbReference>
<feature type="transmembrane region" description="Helical" evidence="1">
    <location>
        <begin position="51"/>
        <end position="68"/>
    </location>
</feature>
<evidence type="ECO:0000256" key="1">
    <source>
        <dbReference type="SAM" id="Phobius"/>
    </source>
</evidence>
<keyword evidence="1" id="KW-0472">Membrane</keyword>
<dbReference type="AlphaFoldDB" id="A0A2X0IF08"/>
<dbReference type="Proteomes" id="UP000248889">
    <property type="component" value="Unassembled WGS sequence"/>
</dbReference>
<keyword evidence="1" id="KW-1133">Transmembrane helix</keyword>
<organism evidence="2 3">
    <name type="scientific">Streptacidiphilus pinicola</name>
    <dbReference type="NCBI Taxonomy" id="2219663"/>
    <lineage>
        <taxon>Bacteria</taxon>
        <taxon>Bacillati</taxon>
        <taxon>Actinomycetota</taxon>
        <taxon>Actinomycetes</taxon>
        <taxon>Kitasatosporales</taxon>
        <taxon>Streptomycetaceae</taxon>
        <taxon>Streptacidiphilus</taxon>
    </lineage>
</organism>
<keyword evidence="1" id="KW-0812">Transmembrane</keyword>
<name>A0A2X0IF08_9ACTN</name>
<evidence type="ECO:0000313" key="3">
    <source>
        <dbReference type="Proteomes" id="UP000248889"/>
    </source>
</evidence>
<proteinExistence type="predicted"/>
<comment type="caution">
    <text evidence="2">The sequence shown here is derived from an EMBL/GenBank/DDBJ whole genome shotgun (WGS) entry which is preliminary data.</text>
</comment>
<protein>
    <submittedName>
        <fullName evidence="2">Uncharacterized protein</fullName>
    </submittedName>
</protein>
<keyword evidence="3" id="KW-1185">Reference proteome</keyword>
<dbReference type="OrthoDB" id="4338425at2"/>
<reference evidence="2 3" key="1">
    <citation type="submission" date="2018-06" db="EMBL/GenBank/DDBJ databases">
        <title>Streptacidiphilus pinicola sp. nov., isolated from pine grove soil.</title>
        <authorList>
            <person name="Roh S.G."/>
            <person name="Park S."/>
            <person name="Kim M.-K."/>
            <person name="Yun B.-R."/>
            <person name="Park J."/>
            <person name="Kim M.J."/>
            <person name="Kim Y.S."/>
            <person name="Kim S.B."/>
        </authorList>
    </citation>
    <scope>NUCLEOTIDE SEQUENCE [LARGE SCALE GENOMIC DNA]</scope>
    <source>
        <strain evidence="2 3">MMS16-CNU450</strain>
    </source>
</reference>
<accession>A0A2X0IF08</accession>
<evidence type="ECO:0000313" key="2">
    <source>
        <dbReference type="EMBL" id="RAG83622.1"/>
    </source>
</evidence>
<gene>
    <name evidence="2" type="ORF">DN069_20910</name>
</gene>
<feature type="transmembrane region" description="Helical" evidence="1">
    <location>
        <begin position="27"/>
        <end position="44"/>
    </location>
</feature>